<organism evidence="2 3">
    <name type="scientific">Ferroglobus placidus (strain DSM 10642 / AEDII12DO)</name>
    <dbReference type="NCBI Taxonomy" id="589924"/>
    <lineage>
        <taxon>Archaea</taxon>
        <taxon>Methanobacteriati</taxon>
        <taxon>Methanobacteriota</taxon>
        <taxon>Archaeoglobi</taxon>
        <taxon>Archaeoglobales</taxon>
        <taxon>Archaeoglobaceae</taxon>
        <taxon>Ferroglobus</taxon>
    </lineage>
</organism>
<dbReference type="PANTHER" id="PTHR34293">
    <property type="entry name" value="HTH-TYPE TRANSCRIPTIONAL REGULATOR TRMBL2"/>
    <property type="match status" value="1"/>
</dbReference>
<dbReference type="Proteomes" id="UP000002613">
    <property type="component" value="Chromosome"/>
</dbReference>
<dbReference type="HOGENOM" id="CLU_1242977_0_0_2"/>
<gene>
    <name evidence="2" type="ordered locus">Ferp_2115</name>
</gene>
<dbReference type="SMART" id="SM00347">
    <property type="entry name" value="HTH_MARR"/>
    <property type="match status" value="1"/>
</dbReference>
<proteinExistence type="predicted"/>
<dbReference type="CDD" id="cd00090">
    <property type="entry name" value="HTH_ARSR"/>
    <property type="match status" value="1"/>
</dbReference>
<dbReference type="PRINTS" id="PR00033">
    <property type="entry name" value="HTHASNC"/>
</dbReference>
<dbReference type="Gene3D" id="1.10.10.10">
    <property type="entry name" value="Winged helix-like DNA-binding domain superfamily/Winged helix DNA-binding domain"/>
    <property type="match status" value="1"/>
</dbReference>
<dbReference type="GO" id="GO:0043565">
    <property type="term" value="F:sequence-specific DNA binding"/>
    <property type="evidence" value="ECO:0007669"/>
    <property type="project" value="InterPro"/>
</dbReference>
<dbReference type="InterPro" id="IPR011991">
    <property type="entry name" value="ArsR-like_HTH"/>
</dbReference>
<dbReference type="InterPro" id="IPR000485">
    <property type="entry name" value="AsnC-type_HTH_dom"/>
</dbReference>
<dbReference type="InterPro" id="IPR051797">
    <property type="entry name" value="TrmB-like"/>
</dbReference>
<evidence type="ECO:0000259" key="1">
    <source>
        <dbReference type="SMART" id="SM00347"/>
    </source>
</evidence>
<dbReference type="Pfam" id="PF01978">
    <property type="entry name" value="TrmB"/>
    <property type="match status" value="1"/>
</dbReference>
<dbReference type="AlphaFoldDB" id="D3S0K5"/>
<dbReference type="EMBL" id="CP001899">
    <property type="protein sequence ID" value="ADC66246.1"/>
    <property type="molecule type" value="Genomic_DNA"/>
</dbReference>
<dbReference type="KEGG" id="fpl:Ferp_2115"/>
<dbReference type="InterPro" id="IPR036390">
    <property type="entry name" value="WH_DNA-bd_sf"/>
</dbReference>
<dbReference type="STRING" id="589924.Ferp_2115"/>
<dbReference type="eggNOG" id="arCOG02037">
    <property type="taxonomic scope" value="Archaea"/>
</dbReference>
<feature type="domain" description="HTH marR-type" evidence="1">
    <location>
        <begin position="2"/>
        <end position="95"/>
    </location>
</feature>
<dbReference type="InterPro" id="IPR000835">
    <property type="entry name" value="HTH_MarR-typ"/>
</dbReference>
<keyword evidence="3" id="KW-1185">Reference proteome</keyword>
<dbReference type="InterPro" id="IPR002831">
    <property type="entry name" value="Tscrpt_reg_TrmB_N"/>
</dbReference>
<sequence length="208" mass="23709">MEVLRDFKLSDYEIKVLLTLISEGELTASEIAEKSGIPRTSVYETVKSLEKKGLVVCRGKPLRVRALSAEQLVNVFAKKLEEKMRALDKLTEIEKEKREEIVTIYRNEAAFNVLENILEKASRIVVASLNIDERLKKILDSKNAKKVIKIREFENDFSHAIILADDKAILYTNHEGDVTIIVGGGEFSKFYFELLSAFIKDLPFDVKK</sequence>
<reference evidence="2 3" key="2">
    <citation type="journal article" date="2011" name="Stand. Genomic Sci.">
        <title>Complete genome sequence of Ferroglobus placidus AEDII12DO.</title>
        <authorList>
            <person name="Anderson I."/>
            <person name="Risso C."/>
            <person name="Holmes D."/>
            <person name="Lucas S."/>
            <person name="Copeland A."/>
            <person name="Lapidus A."/>
            <person name="Cheng J.F."/>
            <person name="Bruce D."/>
            <person name="Goodwin L."/>
            <person name="Pitluck S."/>
            <person name="Saunders E."/>
            <person name="Brettin T."/>
            <person name="Detter J.C."/>
            <person name="Han C."/>
            <person name="Tapia R."/>
            <person name="Larimer F."/>
            <person name="Land M."/>
            <person name="Hauser L."/>
            <person name="Woyke T."/>
            <person name="Lovley D."/>
            <person name="Kyrpides N."/>
            <person name="Ivanova N."/>
        </authorList>
    </citation>
    <scope>NUCLEOTIDE SEQUENCE [LARGE SCALE GENOMIC DNA]</scope>
    <source>
        <strain evidence="3">DSM 10642 / AEDII12DO</strain>
    </source>
</reference>
<reference evidence="3" key="1">
    <citation type="submission" date="2010-02" db="EMBL/GenBank/DDBJ databases">
        <title>Complete sequence of Ferroglobus placidus DSM 10642.</title>
        <authorList>
            <consortium name="US DOE Joint Genome Institute"/>
            <person name="Lucas S."/>
            <person name="Copeland A."/>
            <person name="Lapidus A."/>
            <person name="Cheng J.-F."/>
            <person name="Bruce D."/>
            <person name="Goodwin L."/>
            <person name="Pitluck S."/>
            <person name="Saunders E."/>
            <person name="Brettin T."/>
            <person name="Detter J.C."/>
            <person name="Han C."/>
            <person name="Tapia R."/>
            <person name="Larimer F."/>
            <person name="Land M."/>
            <person name="Hauser L."/>
            <person name="Kyrpides N."/>
            <person name="Ivanova N."/>
            <person name="Holmes D."/>
            <person name="Lovley D."/>
            <person name="Kyrpides N."/>
            <person name="Anderson I.J."/>
            <person name="Woyke T."/>
        </authorList>
    </citation>
    <scope>NUCLEOTIDE SEQUENCE [LARGE SCALE GENOMIC DNA]</scope>
    <source>
        <strain evidence="3">DSM 10642 / AEDII12DO</strain>
    </source>
</reference>
<dbReference type="SUPFAM" id="SSF46785">
    <property type="entry name" value="Winged helix' DNA-binding domain"/>
    <property type="match status" value="1"/>
</dbReference>
<evidence type="ECO:0000313" key="3">
    <source>
        <dbReference type="Proteomes" id="UP000002613"/>
    </source>
</evidence>
<dbReference type="InterPro" id="IPR036388">
    <property type="entry name" value="WH-like_DNA-bd_sf"/>
</dbReference>
<protein>
    <submittedName>
        <fullName evidence="2">Transcriptional regulator, TrmB</fullName>
    </submittedName>
</protein>
<evidence type="ECO:0000313" key="2">
    <source>
        <dbReference type="EMBL" id="ADC66246.1"/>
    </source>
</evidence>
<dbReference type="GO" id="GO:0003700">
    <property type="term" value="F:DNA-binding transcription factor activity"/>
    <property type="evidence" value="ECO:0007669"/>
    <property type="project" value="InterPro"/>
</dbReference>
<dbReference type="PaxDb" id="589924-Ferp_2115"/>
<accession>D3S0K5</accession>
<name>D3S0K5_FERPA</name>
<dbReference type="PANTHER" id="PTHR34293:SF1">
    <property type="entry name" value="HTH-TYPE TRANSCRIPTIONAL REGULATOR TRMBL2"/>
    <property type="match status" value="1"/>
</dbReference>